<dbReference type="Proteomes" id="UP000199321">
    <property type="component" value="Unassembled WGS sequence"/>
</dbReference>
<dbReference type="AlphaFoldDB" id="A0A1G7CI07"/>
<keyword evidence="3" id="KW-1185">Reference proteome</keyword>
<dbReference type="PROSITE" id="PS51257">
    <property type="entry name" value="PROKAR_LIPOPROTEIN"/>
    <property type="match status" value="1"/>
</dbReference>
<dbReference type="InterPro" id="IPR055151">
    <property type="entry name" value="GH113"/>
</dbReference>
<accession>A0A1G7CI07</accession>
<dbReference type="SUPFAM" id="SSF51445">
    <property type="entry name" value="(Trans)glycosidases"/>
    <property type="match status" value="1"/>
</dbReference>
<dbReference type="OrthoDB" id="9773531at2"/>
<dbReference type="STRING" id="227084.SAMN05421855_101382"/>
<protein>
    <submittedName>
        <fullName evidence="2">GTA TIM-barrel-like domain-containing protein</fullName>
    </submittedName>
</protein>
<feature type="chain" id="PRO_5011769728" evidence="1">
    <location>
        <begin position="22"/>
        <end position="343"/>
    </location>
</feature>
<evidence type="ECO:0000313" key="3">
    <source>
        <dbReference type="Proteomes" id="UP000199321"/>
    </source>
</evidence>
<organism evidence="2 3">
    <name type="scientific">Ulvibacter litoralis</name>
    <dbReference type="NCBI Taxonomy" id="227084"/>
    <lineage>
        <taxon>Bacteria</taxon>
        <taxon>Pseudomonadati</taxon>
        <taxon>Bacteroidota</taxon>
        <taxon>Flavobacteriia</taxon>
        <taxon>Flavobacteriales</taxon>
        <taxon>Flavobacteriaceae</taxon>
        <taxon>Ulvibacter</taxon>
    </lineage>
</organism>
<sequence length="343" mass="40326">MLLKFRFLLPLFCLPFFYSCAQGEAKKEETPRKMNGISFVASRDTIQQHHITPVLNIHTNYAAIMPFGFIKTLEHPEIIFNTDRQWFGETRNGAKQYIELLHKNNIKVLVKPQIWVWRGEFTGYLKMTSEENWKLLEDSYRNFILEYAAMAAEAEVDLFCIGTELEQFVMHRPAFWETLIAEIRLIYKGKLTYAANWDEYKRVPFWNKLDYIGVDAYFPISDQKTPTLEDAKAGWKPWKDELKLFSEKEQKQIIFTEYGYRSVDFAGKEPWVSDREMKDVNLEAQVNLTQGLFDKVWNESWFAGGFLWKWFIAHPEVGGINNSQFTPQNKPVEATITKMYGNN</sequence>
<evidence type="ECO:0000256" key="1">
    <source>
        <dbReference type="SAM" id="SignalP"/>
    </source>
</evidence>
<name>A0A1G7CI07_9FLAO</name>
<proteinExistence type="predicted"/>
<gene>
    <name evidence="2" type="ORF">SAMN05421855_101382</name>
</gene>
<keyword evidence="1" id="KW-0732">Signal</keyword>
<reference evidence="2 3" key="1">
    <citation type="submission" date="2016-10" db="EMBL/GenBank/DDBJ databases">
        <authorList>
            <person name="de Groot N.N."/>
        </authorList>
    </citation>
    <scope>NUCLEOTIDE SEQUENCE [LARGE SCALE GENOMIC DNA]</scope>
    <source>
        <strain evidence="2 3">DSM 16195</strain>
    </source>
</reference>
<evidence type="ECO:0000313" key="2">
    <source>
        <dbReference type="EMBL" id="SDE38881.1"/>
    </source>
</evidence>
<dbReference type="EMBL" id="FNBA01000001">
    <property type="protein sequence ID" value="SDE38881.1"/>
    <property type="molecule type" value="Genomic_DNA"/>
</dbReference>
<feature type="signal peptide" evidence="1">
    <location>
        <begin position="1"/>
        <end position="21"/>
    </location>
</feature>
<dbReference type="Pfam" id="PF22612">
    <property type="entry name" value="GH113"/>
    <property type="match status" value="1"/>
</dbReference>
<dbReference type="InterPro" id="IPR017853">
    <property type="entry name" value="GH"/>
</dbReference>
<dbReference type="Gene3D" id="3.20.20.80">
    <property type="entry name" value="Glycosidases"/>
    <property type="match status" value="1"/>
</dbReference>
<dbReference type="CDD" id="cd19608">
    <property type="entry name" value="GH113_mannanase-like"/>
    <property type="match status" value="1"/>
</dbReference>